<dbReference type="AlphaFoldDB" id="A0A840U787"/>
<keyword evidence="3" id="KW-1185">Reference proteome</keyword>
<dbReference type="InterPro" id="IPR001387">
    <property type="entry name" value="Cro/C1-type_HTH"/>
</dbReference>
<protein>
    <submittedName>
        <fullName evidence="2">Transcriptional regulator with XRE-family HTH domain</fullName>
    </submittedName>
</protein>
<organism evidence="2 3">
    <name type="scientific">Marinobacter oulmenensis</name>
    <dbReference type="NCBI Taxonomy" id="643747"/>
    <lineage>
        <taxon>Bacteria</taxon>
        <taxon>Pseudomonadati</taxon>
        <taxon>Pseudomonadota</taxon>
        <taxon>Gammaproteobacteria</taxon>
        <taxon>Pseudomonadales</taxon>
        <taxon>Marinobacteraceae</taxon>
        <taxon>Marinobacter</taxon>
    </lineage>
</organism>
<dbReference type="Pfam" id="PF01381">
    <property type="entry name" value="HTH_3"/>
    <property type="match status" value="1"/>
</dbReference>
<name>A0A840U787_9GAMM</name>
<dbReference type="InterPro" id="IPR010982">
    <property type="entry name" value="Lambda_DNA-bd_dom_sf"/>
</dbReference>
<evidence type="ECO:0000313" key="2">
    <source>
        <dbReference type="EMBL" id="MBB5320979.1"/>
    </source>
</evidence>
<feature type="domain" description="HTH cro/C1-type" evidence="1">
    <location>
        <begin position="17"/>
        <end position="71"/>
    </location>
</feature>
<dbReference type="CDD" id="cd00093">
    <property type="entry name" value="HTH_XRE"/>
    <property type="match status" value="1"/>
</dbReference>
<dbReference type="Gene3D" id="1.10.260.40">
    <property type="entry name" value="lambda repressor-like DNA-binding domains"/>
    <property type="match status" value="1"/>
</dbReference>
<gene>
    <name evidence="2" type="ORF">HNR38_001465</name>
</gene>
<dbReference type="SUPFAM" id="SSF47413">
    <property type="entry name" value="lambda repressor-like DNA-binding domains"/>
    <property type="match status" value="1"/>
</dbReference>
<sequence>MNAEEVERVGGAFGRAVKLRRVEVGYTQEELAERAQLARSFVSGVERGTVKATVATVWKLAKGLHYSPSKLWAAAEEIYHSKHR</sequence>
<accession>A0A840U787</accession>
<evidence type="ECO:0000313" key="3">
    <source>
        <dbReference type="Proteomes" id="UP000591735"/>
    </source>
</evidence>
<dbReference type="SMART" id="SM00530">
    <property type="entry name" value="HTH_XRE"/>
    <property type="match status" value="1"/>
</dbReference>
<dbReference type="GO" id="GO:0003677">
    <property type="term" value="F:DNA binding"/>
    <property type="evidence" value="ECO:0007669"/>
    <property type="project" value="InterPro"/>
</dbReference>
<evidence type="ECO:0000259" key="1">
    <source>
        <dbReference type="PROSITE" id="PS50943"/>
    </source>
</evidence>
<dbReference type="RefSeq" id="WP_183701401.1">
    <property type="nucleotide sequence ID" value="NZ_JACHFE010000003.1"/>
</dbReference>
<reference evidence="2 3" key="1">
    <citation type="submission" date="2020-08" db="EMBL/GenBank/DDBJ databases">
        <title>Genomic Encyclopedia of Type Strains, Phase IV (KMG-IV): sequencing the most valuable type-strain genomes for metagenomic binning, comparative biology and taxonomic classification.</title>
        <authorList>
            <person name="Goeker M."/>
        </authorList>
    </citation>
    <scope>NUCLEOTIDE SEQUENCE [LARGE SCALE GENOMIC DNA]</scope>
    <source>
        <strain evidence="2 3">DSM 22359</strain>
    </source>
</reference>
<dbReference type="Proteomes" id="UP000591735">
    <property type="component" value="Unassembled WGS sequence"/>
</dbReference>
<dbReference type="EMBL" id="JACHFE010000003">
    <property type="protein sequence ID" value="MBB5320979.1"/>
    <property type="molecule type" value="Genomic_DNA"/>
</dbReference>
<comment type="caution">
    <text evidence="2">The sequence shown here is derived from an EMBL/GenBank/DDBJ whole genome shotgun (WGS) entry which is preliminary data.</text>
</comment>
<proteinExistence type="predicted"/>
<dbReference type="PROSITE" id="PS50943">
    <property type="entry name" value="HTH_CROC1"/>
    <property type="match status" value="1"/>
</dbReference>